<accession>A0A940PU41</accession>
<name>A0A940PU41_9MICO</name>
<feature type="region of interest" description="Disordered" evidence="2">
    <location>
        <begin position="187"/>
        <end position="206"/>
    </location>
</feature>
<keyword evidence="4" id="KW-1185">Reference proteome</keyword>
<keyword evidence="1" id="KW-0175">Coiled coil</keyword>
<evidence type="ECO:0000256" key="1">
    <source>
        <dbReference type="SAM" id="Coils"/>
    </source>
</evidence>
<evidence type="ECO:0000313" key="3">
    <source>
        <dbReference type="EMBL" id="MBP1325314.1"/>
    </source>
</evidence>
<dbReference type="AlphaFoldDB" id="A0A940PU41"/>
<feature type="coiled-coil region" evidence="1">
    <location>
        <begin position="100"/>
        <end position="127"/>
    </location>
</feature>
<evidence type="ECO:0000313" key="4">
    <source>
        <dbReference type="Proteomes" id="UP000675163"/>
    </source>
</evidence>
<dbReference type="RefSeq" id="WP_209704357.1">
    <property type="nucleotide sequence ID" value="NZ_JAFIDA010000001.1"/>
</dbReference>
<evidence type="ECO:0000256" key="2">
    <source>
        <dbReference type="SAM" id="MobiDB-lite"/>
    </source>
</evidence>
<dbReference type="Proteomes" id="UP000675163">
    <property type="component" value="Unassembled WGS sequence"/>
</dbReference>
<feature type="compositionally biased region" description="Acidic residues" evidence="2">
    <location>
        <begin position="196"/>
        <end position="206"/>
    </location>
</feature>
<organism evidence="3 4">
    <name type="scientific">Leucobacter exalbidus</name>
    <dbReference type="NCBI Taxonomy" id="662960"/>
    <lineage>
        <taxon>Bacteria</taxon>
        <taxon>Bacillati</taxon>
        <taxon>Actinomycetota</taxon>
        <taxon>Actinomycetes</taxon>
        <taxon>Micrococcales</taxon>
        <taxon>Microbacteriaceae</taxon>
        <taxon>Leucobacter</taxon>
    </lineage>
</organism>
<dbReference type="EMBL" id="JAFIDA010000001">
    <property type="protein sequence ID" value="MBP1325314.1"/>
    <property type="molecule type" value="Genomic_DNA"/>
</dbReference>
<sequence length="206" mass="22323">MTAREAAALPSEERPAWYRPPKGAGNGSPPAEAFSDGNVEQLGPGHRSPRVYSRIAAALVGGLIEQRPDLATYPESLASWSDSEARAALLRAYLDEHGMLDDTGEARETLLRQLDRFERRAADARQRLGLDPRSEAELALLRARAMREGQLAPTVDLSQLAEMGRAALDSSDPVRAALDRVRAEAANTALAAESIPNDEDTERPTI</sequence>
<protein>
    <submittedName>
        <fullName evidence="3">Uncharacterized protein</fullName>
    </submittedName>
</protein>
<reference evidence="3" key="1">
    <citation type="submission" date="2021-02" db="EMBL/GenBank/DDBJ databases">
        <title>Sequencing the genomes of 1000 actinobacteria strains.</title>
        <authorList>
            <person name="Klenk H.-P."/>
        </authorList>
    </citation>
    <scope>NUCLEOTIDE SEQUENCE</scope>
    <source>
        <strain evidence="3">DSM 22850</strain>
    </source>
</reference>
<feature type="region of interest" description="Disordered" evidence="2">
    <location>
        <begin position="1"/>
        <end position="47"/>
    </location>
</feature>
<gene>
    <name evidence="3" type="ORF">JOF28_000546</name>
</gene>
<comment type="caution">
    <text evidence="3">The sequence shown here is derived from an EMBL/GenBank/DDBJ whole genome shotgun (WGS) entry which is preliminary data.</text>
</comment>
<proteinExistence type="predicted"/>